<protein>
    <submittedName>
        <fullName evidence="1">Uncharacterized protein</fullName>
    </submittedName>
</protein>
<organism evidence="1">
    <name type="scientific">uncultured bacterium</name>
    <name type="common">gcode 4</name>
    <dbReference type="NCBI Taxonomy" id="1234023"/>
    <lineage>
        <taxon>Bacteria</taxon>
        <taxon>environmental samples</taxon>
    </lineage>
</organism>
<dbReference type="AlphaFoldDB" id="K2GV84"/>
<accession>K2GV84</accession>
<name>K2GV84_9BACT</name>
<sequence length="159" mass="19053">MLYNWNILIFKSINLTETANRQNLSNNPYDIRFNKMIIYKQLNWSLILTYADFDIKSKDSNLKDLVWNYKFKDLLNANCWRRLIASNKQYDIFTYRIYGWPVIKLLDEKISNRCIRPVMGRRVIGYAEVIYPHYDIGALEMTSNNFKNVPHIMIIDNID</sequence>
<proteinExistence type="predicted"/>
<evidence type="ECO:0000313" key="1">
    <source>
        <dbReference type="EMBL" id="EKE27210.1"/>
    </source>
</evidence>
<gene>
    <name evidence="1" type="ORF">ACD_3C00242G0004</name>
</gene>
<reference evidence="1" key="1">
    <citation type="journal article" date="2012" name="Science">
        <title>Fermentation, hydrogen, and sulfur metabolism in multiple uncultivated bacterial phyla.</title>
        <authorList>
            <person name="Wrighton K.C."/>
            <person name="Thomas B.C."/>
            <person name="Sharon I."/>
            <person name="Miller C.S."/>
            <person name="Castelle C.J."/>
            <person name="VerBerkmoes N.C."/>
            <person name="Wilkins M.J."/>
            <person name="Hettich R.L."/>
            <person name="Lipton M.S."/>
            <person name="Williams K.H."/>
            <person name="Long P.E."/>
            <person name="Banfield J.F."/>
        </authorList>
    </citation>
    <scope>NUCLEOTIDE SEQUENCE [LARGE SCALE GENOMIC DNA]</scope>
</reference>
<comment type="caution">
    <text evidence="1">The sequence shown here is derived from an EMBL/GenBank/DDBJ whole genome shotgun (WGS) entry which is preliminary data.</text>
</comment>
<dbReference type="EMBL" id="AMFJ01000516">
    <property type="protein sequence ID" value="EKE27210.1"/>
    <property type="molecule type" value="Genomic_DNA"/>
</dbReference>